<keyword evidence="2" id="KW-1185">Reference proteome</keyword>
<proteinExistence type="predicted"/>
<dbReference type="EMBL" id="QRBF01000005">
    <property type="protein sequence ID" value="RDS82701.1"/>
    <property type="molecule type" value="Genomic_DNA"/>
</dbReference>
<dbReference type="AlphaFoldDB" id="A0A370X384"/>
<accession>A0A370X384</accession>
<protein>
    <recommendedName>
        <fullName evidence="3">DUF1579 domain-containing protein</fullName>
    </recommendedName>
</protein>
<dbReference type="Proteomes" id="UP000255334">
    <property type="component" value="Unassembled WGS sequence"/>
</dbReference>
<organism evidence="1 2">
    <name type="scientific">Dyella psychrodurans</name>
    <dbReference type="NCBI Taxonomy" id="1927960"/>
    <lineage>
        <taxon>Bacteria</taxon>
        <taxon>Pseudomonadati</taxon>
        <taxon>Pseudomonadota</taxon>
        <taxon>Gammaproteobacteria</taxon>
        <taxon>Lysobacterales</taxon>
        <taxon>Rhodanobacteraceae</taxon>
        <taxon>Dyella</taxon>
    </lineage>
</organism>
<sequence length="165" mass="17529">MAGMALCLASQAFGATPTPSCATDPASRQLDFWLGSWAVGAAGSAPNAHSKVYLALDQCMVVESWDGGRGHRGENMLAYSADDKSWHGLFVDNEGRVHVFWNGKASPGAAEFTGPSSGSDGASVINRVKIVRISTDKVEQIWEKSTDNGATWSTAFRGEYSRTGP</sequence>
<evidence type="ECO:0008006" key="3">
    <source>
        <dbReference type="Google" id="ProtNLM"/>
    </source>
</evidence>
<comment type="caution">
    <text evidence="1">The sequence shown here is derived from an EMBL/GenBank/DDBJ whole genome shotgun (WGS) entry which is preliminary data.</text>
</comment>
<name>A0A370X384_9GAMM</name>
<reference evidence="1 2" key="1">
    <citation type="submission" date="2018-07" db="EMBL/GenBank/DDBJ databases">
        <title>Dyella monticola sp. nov. and Dyella psychrodurans sp. nov. isolated from monsoon evergreen broad-leaved forest soil of Dinghu Mountain, China.</title>
        <authorList>
            <person name="Gao Z."/>
            <person name="Qiu L."/>
        </authorList>
    </citation>
    <scope>NUCLEOTIDE SEQUENCE [LARGE SCALE GENOMIC DNA]</scope>
    <source>
        <strain evidence="1 2">4MSK11</strain>
    </source>
</reference>
<gene>
    <name evidence="1" type="ORF">DWU99_15060</name>
</gene>
<evidence type="ECO:0000313" key="1">
    <source>
        <dbReference type="EMBL" id="RDS82701.1"/>
    </source>
</evidence>
<evidence type="ECO:0000313" key="2">
    <source>
        <dbReference type="Proteomes" id="UP000255334"/>
    </source>
</evidence>